<dbReference type="GeneID" id="7828260"/>
<dbReference type="Proteomes" id="UP000009168">
    <property type="component" value="Unassembled WGS sequence"/>
</dbReference>
<name>Q22TN5_TETTS</name>
<feature type="transmembrane region" description="Helical" evidence="5">
    <location>
        <begin position="53"/>
        <end position="75"/>
    </location>
</feature>
<sequence length="258" mass="30011">MFFDQVDFNSQFSYRLFFNSFIIFLADIAINLNTAIFNKDTIIVKRKLISKQYFLSTIFITDFLSLLVLSLKLFSSELIVQHEDDNLFKYGLNILIFLKLNGISQKKKRFDYIFTLTENQKHIIKLINQIASVITAAHIAALGWYFLGIQEIKSNQNSWLDKLGIQNNAYYEKYAYSIYWSITTMTTVGYGDIAATNYIEALYISVAMILFSCVFAYSINNIGFILQEIEKSSKQLNDDITTIQRYFLFLIDIMEVIN</sequence>
<dbReference type="InterPro" id="IPR005821">
    <property type="entry name" value="Ion_trans_dom"/>
</dbReference>
<evidence type="ECO:0000256" key="1">
    <source>
        <dbReference type="ARBA" id="ARBA00004141"/>
    </source>
</evidence>
<dbReference type="Gene3D" id="1.10.287.70">
    <property type="match status" value="1"/>
</dbReference>
<evidence type="ECO:0000259" key="6">
    <source>
        <dbReference type="Pfam" id="PF00520"/>
    </source>
</evidence>
<dbReference type="GO" id="GO:0035725">
    <property type="term" value="P:sodium ion transmembrane transport"/>
    <property type="evidence" value="ECO:0007669"/>
    <property type="project" value="TreeGrafter"/>
</dbReference>
<accession>Q22TN5</accession>
<feature type="transmembrane region" description="Helical" evidence="5">
    <location>
        <begin position="201"/>
        <end position="226"/>
    </location>
</feature>
<dbReference type="KEGG" id="tet:TTHERM_00163940"/>
<comment type="subcellular location">
    <subcellularLocation>
        <location evidence="1">Membrane</location>
        <topology evidence="1">Multi-pass membrane protein</topology>
    </subcellularLocation>
</comment>
<evidence type="ECO:0000256" key="4">
    <source>
        <dbReference type="ARBA" id="ARBA00023136"/>
    </source>
</evidence>
<evidence type="ECO:0000313" key="7">
    <source>
        <dbReference type="EMBL" id="EAR88403.3"/>
    </source>
</evidence>
<dbReference type="GO" id="GO:0003254">
    <property type="term" value="P:regulation of membrane depolarization"/>
    <property type="evidence" value="ECO:0007669"/>
    <property type="project" value="TreeGrafter"/>
</dbReference>
<dbReference type="AlphaFoldDB" id="Q22TN5"/>
<keyword evidence="4 5" id="KW-0472">Membrane</keyword>
<evidence type="ECO:0000256" key="2">
    <source>
        <dbReference type="ARBA" id="ARBA00022692"/>
    </source>
</evidence>
<dbReference type="PANTHER" id="PTHR45689:SF5">
    <property type="entry name" value="I[[H]] CHANNEL, ISOFORM E"/>
    <property type="match status" value="1"/>
</dbReference>
<dbReference type="STRING" id="312017.Q22TN5"/>
<dbReference type="HOGENOM" id="CLU_003403_0_0_1"/>
<dbReference type="GO" id="GO:0098855">
    <property type="term" value="C:HCN channel complex"/>
    <property type="evidence" value="ECO:0007669"/>
    <property type="project" value="TreeGrafter"/>
</dbReference>
<dbReference type="Pfam" id="PF00520">
    <property type="entry name" value="Ion_trans"/>
    <property type="match status" value="1"/>
</dbReference>
<dbReference type="PANTHER" id="PTHR45689">
    <property type="entry name" value="I[[H]] CHANNEL, ISOFORM E"/>
    <property type="match status" value="1"/>
</dbReference>
<feature type="domain" description="Ion transport" evidence="6">
    <location>
        <begin position="22"/>
        <end position="232"/>
    </location>
</feature>
<reference evidence="8" key="1">
    <citation type="journal article" date="2006" name="PLoS Biol.">
        <title>Macronuclear genome sequence of the ciliate Tetrahymena thermophila, a model eukaryote.</title>
        <authorList>
            <person name="Eisen J.A."/>
            <person name="Coyne R.S."/>
            <person name="Wu M."/>
            <person name="Wu D."/>
            <person name="Thiagarajan M."/>
            <person name="Wortman J.R."/>
            <person name="Badger J.H."/>
            <person name="Ren Q."/>
            <person name="Amedeo P."/>
            <person name="Jones K.M."/>
            <person name="Tallon L.J."/>
            <person name="Delcher A.L."/>
            <person name="Salzberg S.L."/>
            <person name="Silva J.C."/>
            <person name="Haas B.J."/>
            <person name="Majoros W.H."/>
            <person name="Farzad M."/>
            <person name="Carlton J.M."/>
            <person name="Smith R.K. Jr."/>
            <person name="Garg J."/>
            <person name="Pearlman R.E."/>
            <person name="Karrer K.M."/>
            <person name="Sun L."/>
            <person name="Manning G."/>
            <person name="Elde N.C."/>
            <person name="Turkewitz A.P."/>
            <person name="Asai D.J."/>
            <person name="Wilkes D.E."/>
            <person name="Wang Y."/>
            <person name="Cai H."/>
            <person name="Collins K."/>
            <person name="Stewart B.A."/>
            <person name="Lee S.R."/>
            <person name="Wilamowska K."/>
            <person name="Weinberg Z."/>
            <person name="Ruzzo W.L."/>
            <person name="Wloga D."/>
            <person name="Gaertig J."/>
            <person name="Frankel J."/>
            <person name="Tsao C.-C."/>
            <person name="Gorovsky M.A."/>
            <person name="Keeling P.J."/>
            <person name="Waller R.F."/>
            <person name="Patron N.J."/>
            <person name="Cherry J.M."/>
            <person name="Stover N.A."/>
            <person name="Krieger C.J."/>
            <person name="del Toro C."/>
            <person name="Ryder H.F."/>
            <person name="Williamson S.C."/>
            <person name="Barbeau R.A."/>
            <person name="Hamilton E.P."/>
            <person name="Orias E."/>
        </authorList>
    </citation>
    <scope>NUCLEOTIDE SEQUENCE [LARGE SCALE GENOMIC DNA]</scope>
    <source>
        <strain evidence="8">SB210</strain>
    </source>
</reference>
<dbReference type="EMBL" id="GG662840">
    <property type="protein sequence ID" value="EAR88403.3"/>
    <property type="molecule type" value="Genomic_DNA"/>
</dbReference>
<evidence type="ECO:0000256" key="5">
    <source>
        <dbReference type="SAM" id="Phobius"/>
    </source>
</evidence>
<dbReference type="InParanoid" id="Q22TN5"/>
<dbReference type="eggNOG" id="KOG0501">
    <property type="taxonomic scope" value="Eukaryota"/>
</dbReference>
<proteinExistence type="predicted"/>
<feature type="transmembrane region" description="Helical" evidence="5">
    <location>
        <begin position="12"/>
        <end position="32"/>
    </location>
</feature>
<evidence type="ECO:0000313" key="8">
    <source>
        <dbReference type="Proteomes" id="UP000009168"/>
    </source>
</evidence>
<keyword evidence="8" id="KW-1185">Reference proteome</keyword>
<gene>
    <name evidence="7" type="ORF">TTHERM_00163940</name>
</gene>
<feature type="transmembrane region" description="Helical" evidence="5">
    <location>
        <begin position="126"/>
        <end position="147"/>
    </location>
</feature>
<dbReference type="RefSeq" id="XP_001008648.3">
    <property type="nucleotide sequence ID" value="XM_001008648.3"/>
</dbReference>
<organism evidence="7 8">
    <name type="scientific">Tetrahymena thermophila (strain SB210)</name>
    <dbReference type="NCBI Taxonomy" id="312017"/>
    <lineage>
        <taxon>Eukaryota</taxon>
        <taxon>Sar</taxon>
        <taxon>Alveolata</taxon>
        <taxon>Ciliophora</taxon>
        <taxon>Intramacronucleata</taxon>
        <taxon>Oligohymenophorea</taxon>
        <taxon>Hymenostomatida</taxon>
        <taxon>Tetrahymenina</taxon>
        <taxon>Tetrahymenidae</taxon>
        <taxon>Tetrahymena</taxon>
    </lineage>
</organism>
<keyword evidence="3 5" id="KW-1133">Transmembrane helix</keyword>
<dbReference type="SUPFAM" id="SSF81324">
    <property type="entry name" value="Voltage-gated potassium channels"/>
    <property type="match status" value="1"/>
</dbReference>
<dbReference type="OrthoDB" id="447251at2759"/>
<dbReference type="GO" id="GO:0005249">
    <property type="term" value="F:voltage-gated potassium channel activity"/>
    <property type="evidence" value="ECO:0007669"/>
    <property type="project" value="TreeGrafter"/>
</dbReference>
<evidence type="ECO:0000256" key="3">
    <source>
        <dbReference type="ARBA" id="ARBA00022989"/>
    </source>
</evidence>
<keyword evidence="2 5" id="KW-0812">Transmembrane</keyword>
<dbReference type="InterPro" id="IPR051413">
    <property type="entry name" value="K/Na_HCN_channel"/>
</dbReference>
<protein>
    <submittedName>
        <fullName evidence="7">Cation channel family protein</fullName>
    </submittedName>
</protein>